<evidence type="ECO:0000256" key="5">
    <source>
        <dbReference type="ARBA" id="ARBA00022898"/>
    </source>
</evidence>
<keyword evidence="4" id="KW-0808">Transferase</keyword>
<reference evidence="6" key="2">
    <citation type="submission" date="2015-06" db="UniProtKB">
        <authorList>
            <consortium name="EnsemblMetazoa"/>
        </authorList>
    </citation>
    <scope>IDENTIFICATION</scope>
</reference>
<dbReference type="STRING" id="36166.T1GXS0"/>
<proteinExistence type="predicted"/>
<keyword evidence="5" id="KW-0663">Pyridoxal phosphate</keyword>
<keyword evidence="3" id="KW-0032">Aminotransferase</keyword>
<evidence type="ECO:0000313" key="6">
    <source>
        <dbReference type="EnsemblMetazoa" id="MESCA008625-PA"/>
    </source>
</evidence>
<dbReference type="PANTHER" id="PTHR11751:SF29">
    <property type="entry name" value="ALANINE TRANSAMINASE"/>
    <property type="match status" value="1"/>
</dbReference>
<comment type="cofactor">
    <cofactor evidence="1">
        <name>pyridoxal 5'-phosphate</name>
        <dbReference type="ChEBI" id="CHEBI:597326"/>
    </cofactor>
</comment>
<dbReference type="InterPro" id="IPR015422">
    <property type="entry name" value="PyrdxlP-dep_Trfase_small"/>
</dbReference>
<dbReference type="Proteomes" id="UP000015102">
    <property type="component" value="Unassembled WGS sequence"/>
</dbReference>
<dbReference type="EMBL" id="CAQQ02083528">
    <property type="status" value="NOT_ANNOTATED_CDS"/>
    <property type="molecule type" value="Genomic_DNA"/>
</dbReference>
<dbReference type="PANTHER" id="PTHR11751">
    <property type="entry name" value="ALANINE AMINOTRANSFERASE"/>
    <property type="match status" value="1"/>
</dbReference>
<dbReference type="HOGENOM" id="CLU_014254_1_2_1"/>
<accession>T1GXS0</accession>
<reference evidence="7" key="1">
    <citation type="submission" date="2013-02" db="EMBL/GenBank/DDBJ databases">
        <authorList>
            <person name="Hughes D."/>
        </authorList>
    </citation>
    <scope>NUCLEOTIDE SEQUENCE</scope>
    <source>
        <strain>Durham</strain>
        <strain evidence="7">NC isolate 2 -- Noor lab</strain>
    </source>
</reference>
<dbReference type="GO" id="GO:0008483">
    <property type="term" value="F:transaminase activity"/>
    <property type="evidence" value="ECO:0007669"/>
    <property type="project" value="UniProtKB-KW"/>
</dbReference>
<comment type="subunit">
    <text evidence="2">Homodimer.</text>
</comment>
<evidence type="ECO:0000313" key="7">
    <source>
        <dbReference type="Proteomes" id="UP000015102"/>
    </source>
</evidence>
<protein>
    <submittedName>
        <fullName evidence="6">Uncharacterized protein</fullName>
    </submittedName>
</protein>
<keyword evidence="7" id="KW-1185">Reference proteome</keyword>
<dbReference type="OMA" id="ERAEFAY"/>
<dbReference type="Gene3D" id="3.90.1150.10">
    <property type="entry name" value="Aspartate Aminotransferase, domain 1"/>
    <property type="match status" value="1"/>
</dbReference>
<dbReference type="EnsemblMetazoa" id="MESCA008625-RA">
    <property type="protein sequence ID" value="MESCA008625-PA"/>
    <property type="gene ID" value="MESCA008625"/>
</dbReference>
<evidence type="ECO:0000256" key="1">
    <source>
        <dbReference type="ARBA" id="ARBA00001933"/>
    </source>
</evidence>
<organism evidence="6 7">
    <name type="scientific">Megaselia scalaris</name>
    <name type="common">Humpbacked fly</name>
    <name type="synonym">Phora scalaris</name>
    <dbReference type="NCBI Taxonomy" id="36166"/>
    <lineage>
        <taxon>Eukaryota</taxon>
        <taxon>Metazoa</taxon>
        <taxon>Ecdysozoa</taxon>
        <taxon>Arthropoda</taxon>
        <taxon>Hexapoda</taxon>
        <taxon>Insecta</taxon>
        <taxon>Pterygota</taxon>
        <taxon>Neoptera</taxon>
        <taxon>Endopterygota</taxon>
        <taxon>Diptera</taxon>
        <taxon>Brachycera</taxon>
        <taxon>Muscomorpha</taxon>
        <taxon>Platypezoidea</taxon>
        <taxon>Phoridae</taxon>
        <taxon>Megaseliini</taxon>
        <taxon>Megaselia</taxon>
    </lineage>
</organism>
<dbReference type="AlphaFoldDB" id="T1GXS0"/>
<evidence type="ECO:0000256" key="3">
    <source>
        <dbReference type="ARBA" id="ARBA00022576"/>
    </source>
</evidence>
<sequence length="105" mass="11792">MANTNDGNGDDIDERAEFAYKTFNSFEGFTCNPRSYVCFPQITIPPKAIEEAKKEGKTPDAFYAFELLESSGICILTGSGFGKHVGKIMLEKFQKFHAAFMDKYK</sequence>
<name>T1GXS0_MEGSC</name>
<dbReference type="InterPro" id="IPR045088">
    <property type="entry name" value="ALAT1/2-like"/>
</dbReference>
<evidence type="ECO:0000256" key="4">
    <source>
        <dbReference type="ARBA" id="ARBA00022679"/>
    </source>
</evidence>
<evidence type="ECO:0000256" key="2">
    <source>
        <dbReference type="ARBA" id="ARBA00011738"/>
    </source>
</evidence>